<gene>
    <name evidence="1" type="ORF">EZS28_032281</name>
</gene>
<proteinExistence type="predicted"/>
<evidence type="ECO:0000313" key="2">
    <source>
        <dbReference type="Proteomes" id="UP000324800"/>
    </source>
</evidence>
<protein>
    <submittedName>
        <fullName evidence="1">Uncharacterized protein</fullName>
    </submittedName>
</protein>
<dbReference type="AlphaFoldDB" id="A0A5J4UQ47"/>
<organism evidence="1 2">
    <name type="scientific">Streblomastix strix</name>
    <dbReference type="NCBI Taxonomy" id="222440"/>
    <lineage>
        <taxon>Eukaryota</taxon>
        <taxon>Metamonada</taxon>
        <taxon>Preaxostyla</taxon>
        <taxon>Oxymonadida</taxon>
        <taxon>Streblomastigidae</taxon>
        <taxon>Streblomastix</taxon>
    </lineage>
</organism>
<sequence>MQDCLLYCAPRENAELGGRVEKAVKDINEVFFSKIFDPPKLSSVDEAAIEVQKHYETLQTIGSSYHNDSLMIKDHIRLTHIQAYNALVERVSLLISNADLSIYNSGMIPLGGSVGWNVIELQNPISKNQLNKKKVAGLIDPRVTRNVERSPSQLDTDSSIHALNLLKSALATFPIIGNDLNQNHNSSQHINSNFNFNLTNQTLPSQYQQYSYDNEIQTQREISFFLPHPLELSTSPESTQFLQTIIPIFRYAVVLMHIAHNVQDMLVGLGVIPAVSDSEDLPIEQLCDSSEEQHFSQARTQADDKIIHAPSLPHPECALELLSASVQQIGLQTRGDNGLPLGSSQFVCTHWNNTEVREAGLGQIIKLVGEASPLLKSISDSICSLLEKSHITSSTIQALFCFVAFCIAPTRLCSRYWNKPINLNGLRKRSKIGSFFIRAKGNADQVSGRLLRLIRDRNLEYLPPIDKVQDSSSKQIYIDEA</sequence>
<evidence type="ECO:0000313" key="1">
    <source>
        <dbReference type="EMBL" id="KAA6372192.1"/>
    </source>
</evidence>
<dbReference type="EMBL" id="SNRW01013808">
    <property type="protein sequence ID" value="KAA6372192.1"/>
    <property type="molecule type" value="Genomic_DNA"/>
</dbReference>
<reference evidence="1 2" key="1">
    <citation type="submission" date="2019-03" db="EMBL/GenBank/DDBJ databases">
        <title>Single cell metagenomics reveals metabolic interactions within the superorganism composed of flagellate Streblomastix strix and complex community of Bacteroidetes bacteria on its surface.</title>
        <authorList>
            <person name="Treitli S.C."/>
            <person name="Kolisko M."/>
            <person name="Husnik F."/>
            <person name="Keeling P."/>
            <person name="Hampl V."/>
        </authorList>
    </citation>
    <scope>NUCLEOTIDE SEQUENCE [LARGE SCALE GENOMIC DNA]</scope>
    <source>
        <strain evidence="1">ST1C</strain>
    </source>
</reference>
<comment type="caution">
    <text evidence="1">The sequence shown here is derived from an EMBL/GenBank/DDBJ whole genome shotgun (WGS) entry which is preliminary data.</text>
</comment>
<name>A0A5J4UQ47_9EUKA</name>
<dbReference type="Proteomes" id="UP000324800">
    <property type="component" value="Unassembled WGS sequence"/>
</dbReference>
<feature type="non-terminal residue" evidence="1">
    <location>
        <position position="481"/>
    </location>
</feature>
<accession>A0A5J4UQ47</accession>